<reference evidence="1 2" key="1">
    <citation type="journal article" date="2020" name="Front. Microbiol.">
        <title>Phenotypic and Genetic Characterization of the Cheese Ripening Yeast Geotrichum candidum.</title>
        <authorList>
            <person name="Perkins V."/>
            <person name="Vignola S."/>
            <person name="Lessard M.H."/>
            <person name="Plante P.L."/>
            <person name="Corbeil J."/>
            <person name="Dugat-Bony E."/>
            <person name="Frenette M."/>
            <person name="Labrie S."/>
        </authorList>
    </citation>
    <scope>NUCLEOTIDE SEQUENCE [LARGE SCALE GENOMIC DNA]</scope>
    <source>
        <strain evidence="1 2">LMA-1147</strain>
    </source>
</reference>
<gene>
    <name evidence="1" type="ORF">D0Z00_000442</name>
</gene>
<accession>A0ACB6V9N8</accession>
<proteinExistence type="predicted"/>
<evidence type="ECO:0000313" key="1">
    <source>
        <dbReference type="EMBL" id="KAF5102259.1"/>
    </source>
</evidence>
<comment type="caution">
    <text evidence="1">The sequence shown here is derived from an EMBL/GenBank/DDBJ whole genome shotgun (WGS) entry which is preliminary data.</text>
</comment>
<name>A0ACB6V9N8_9ASCO</name>
<organism evidence="1 2">
    <name type="scientific">Geotrichum galactomycetum</name>
    <dbReference type="NCBI Taxonomy" id="27317"/>
    <lineage>
        <taxon>Eukaryota</taxon>
        <taxon>Fungi</taxon>
        <taxon>Dikarya</taxon>
        <taxon>Ascomycota</taxon>
        <taxon>Saccharomycotina</taxon>
        <taxon>Dipodascomycetes</taxon>
        <taxon>Dipodascales</taxon>
        <taxon>Dipodascaceae</taxon>
        <taxon>Geotrichum</taxon>
    </lineage>
</organism>
<dbReference type="Proteomes" id="UP000744676">
    <property type="component" value="Unassembled WGS sequence"/>
</dbReference>
<protein>
    <submittedName>
        <fullName evidence="1">Uncharacterized protein</fullName>
    </submittedName>
</protein>
<evidence type="ECO:0000313" key="2">
    <source>
        <dbReference type="Proteomes" id="UP000744676"/>
    </source>
</evidence>
<dbReference type="EMBL" id="QVQA01000006">
    <property type="protein sequence ID" value="KAF5102259.1"/>
    <property type="molecule type" value="Genomic_DNA"/>
</dbReference>
<sequence length="588" mass="63669">MDITGNKHAGPSLAIANKQPVTLSEAVDEQQLNAWIKPEGESSPSITTAQESQTLIMQQQQQQQQQRNQLDLQPLQKNQENEQQQQQPEPAQPNPTNTRIGSVSRSISINKVRQSTSELETLLTDMKALRKTPNARSKPVLATSIASRVSALTTTVEPVREPSTARISYISMASIESAAGVNVPMSKPPRFSLPVMPLASKRQSQISQEFQFQQQLQQKQQETELYGLDRFSDAVDVATIKNDALSEDASASSPLPATPVRKKFSFPHQHQRNQSYSSATSVHTLGDAILAIVNNKSNSTIVDSNRNSASSDDLALNLVLPPRRPSAIAALERQITGSSVDSSIEGYYTPAEENSTAANTPTTVTHNVDYNTFTPGSAPRDNSMASPLFSIPKTRLGEKFNHAATNVAVPKAMGMMSSGETYGETPFTMPTPVTPVVLSRRAQTFPLTLSPSTVIANREYDKLQREKRKASAATVVVPAMSAGSASSSTTASAMAFHMLPLLQDPAVSEMSPRHGKSSGGNNAAAAAAITNNCDNVEALELPPTERVLIDKFVTALARLSTEMTDDEHKRPEGLRRLHNALKAIEGWI</sequence>
<keyword evidence="2" id="KW-1185">Reference proteome</keyword>